<dbReference type="InterPro" id="IPR012338">
    <property type="entry name" value="Beta-lactam/transpept-like"/>
</dbReference>
<dbReference type="Proteomes" id="UP000663859">
    <property type="component" value="Unassembled WGS sequence"/>
</dbReference>
<accession>A0A8J2BM34</accession>
<feature type="modified residue" description="N6-carboxylysine" evidence="9">
    <location>
        <position position="371"/>
    </location>
</feature>
<dbReference type="PROSITE" id="PS00337">
    <property type="entry name" value="BETA_LACTAMASE_D"/>
    <property type="match status" value="1"/>
</dbReference>
<dbReference type="InterPro" id="IPR001460">
    <property type="entry name" value="PCN-bd_Tpept"/>
</dbReference>
<evidence type="ECO:0000256" key="11">
    <source>
        <dbReference type="SAM" id="MobiDB-lite"/>
    </source>
</evidence>
<dbReference type="RefSeq" id="WP_174581831.1">
    <property type="nucleotide sequence ID" value="NZ_CAJNOB010000001.1"/>
</dbReference>
<keyword evidence="4" id="KW-0121">Carboxypeptidase</keyword>
<keyword evidence="7 12" id="KW-0472">Membrane</keyword>
<proteinExistence type="inferred from homology"/>
<name>A0A8J2BM34_9BACT</name>
<dbReference type="GO" id="GO:0071555">
    <property type="term" value="P:cell wall organization"/>
    <property type="evidence" value="ECO:0007669"/>
    <property type="project" value="TreeGrafter"/>
</dbReference>
<evidence type="ECO:0000256" key="5">
    <source>
        <dbReference type="ARBA" id="ARBA00022729"/>
    </source>
</evidence>
<comment type="similarity">
    <text evidence="2 10">Belongs to the class-D beta-lactamase family.</text>
</comment>
<dbReference type="GO" id="GO:0009252">
    <property type="term" value="P:peptidoglycan biosynthetic process"/>
    <property type="evidence" value="ECO:0007669"/>
    <property type="project" value="InterPro"/>
</dbReference>
<feature type="transmembrane region" description="Helical" evidence="12">
    <location>
        <begin position="31"/>
        <end position="50"/>
    </location>
</feature>
<evidence type="ECO:0000256" key="7">
    <source>
        <dbReference type="ARBA" id="ARBA00023136"/>
    </source>
</evidence>
<dbReference type="Pfam" id="PF00905">
    <property type="entry name" value="Transpeptidase"/>
    <property type="match status" value="1"/>
</dbReference>
<evidence type="ECO:0000313" key="16">
    <source>
        <dbReference type="Proteomes" id="UP000663859"/>
    </source>
</evidence>
<keyword evidence="5" id="KW-0732">Signal</keyword>
<comment type="caution">
    <text evidence="15">The sequence shown here is derived from an EMBL/GenBank/DDBJ whole genome shotgun (WGS) entry which is preliminary data.</text>
</comment>
<dbReference type="SUPFAM" id="SSF56601">
    <property type="entry name" value="beta-lactamase/transpeptidase-like"/>
    <property type="match status" value="1"/>
</dbReference>
<dbReference type="Pfam" id="PF03717">
    <property type="entry name" value="PBP_dimer"/>
    <property type="match status" value="1"/>
</dbReference>
<keyword evidence="4" id="KW-0645">Protease</keyword>
<evidence type="ECO:0000256" key="9">
    <source>
        <dbReference type="PIRSR" id="PIRSR602137-50"/>
    </source>
</evidence>
<dbReference type="GO" id="GO:0008658">
    <property type="term" value="F:penicillin binding"/>
    <property type="evidence" value="ECO:0007669"/>
    <property type="project" value="InterPro"/>
</dbReference>
<dbReference type="NCBIfam" id="TIGR03423">
    <property type="entry name" value="pbp2_mrdA"/>
    <property type="match status" value="1"/>
</dbReference>
<comment type="catalytic activity">
    <reaction evidence="10">
        <text>a beta-lactam + H2O = a substituted beta-amino acid</text>
        <dbReference type="Rhea" id="RHEA:20401"/>
        <dbReference type="ChEBI" id="CHEBI:15377"/>
        <dbReference type="ChEBI" id="CHEBI:35627"/>
        <dbReference type="ChEBI" id="CHEBI:140347"/>
        <dbReference type="EC" id="3.5.2.6"/>
    </reaction>
</comment>
<evidence type="ECO:0000256" key="10">
    <source>
        <dbReference type="RuleBase" id="RU361140"/>
    </source>
</evidence>
<dbReference type="Gene3D" id="3.40.710.10">
    <property type="entry name" value="DD-peptidase/beta-lactamase superfamily"/>
    <property type="match status" value="1"/>
</dbReference>
<sequence>MATKAALNNRAADAHEEREEEVGGYAKAPRLAVAVLAVVGACAVLVLRLWRLQVAEGEAYAAKLRGQTTLAIQLLPARGPIVDRNGIPLAENRPSFDMDLYLDELVRYYSRQHRGRVPFIEVERRAGEKILRRKEPDVARIVSEYLEPITRTLNLSVPLDPKELQRHYYQTPNVPYHYLPDIDFRLVAQFSERNLGIPGISIAPRPVRYYRFGALAPHILGYVGEPADREQLLERMGYVPDMVGREGVEKIFDSQLQGEPGGRILRVNSRGYILSEEAYRPPHVGGAVYLTLDARIQAILEAVLRKVGRATAIVMDPWTGDILAMASVPNYDPNVFIPKVSPEEWKRLTTDPTAPLVNRAISPYAPGSTFKVLVALAALKYGVITPKTKIYSPGGIDIGGRVFKDWTPGGRGDITVYDGIRYSCNTFFYQVGIRTGIDRIVELGRVVGFGAKTGIPLNNESPGILPDPAWMKVHYPRERWTIAHTANVSIGQGFLQVTPLQMTVLMAAVANGGTVLYPRLVHGVMDWREEVKASIPVRVRGELGVRQEDLDALRAALRGVVESGTGHSVDTPHCHVAGKTGSAQFKRWLNGKLVKDTRAWFYGYFPYEKPRYVFTVMVEGGVSGGSTAGPLAREIVEKILQLEQSGQAPDLGYFRPAVGNFNGVTEVGVEERRPSVEPAVRRAVPVIPQPVPPETEESEETQ</sequence>
<protein>
    <recommendedName>
        <fullName evidence="3 10">Beta-lactamase</fullName>
        <ecNumber evidence="3 10">3.5.2.6</ecNumber>
    </recommendedName>
</protein>
<keyword evidence="6 10" id="KW-0378">Hydrolase</keyword>
<feature type="active site" description="Acyl-ester intermediate" evidence="9">
    <location>
        <position position="368"/>
    </location>
</feature>
<dbReference type="GO" id="GO:0005886">
    <property type="term" value="C:plasma membrane"/>
    <property type="evidence" value="ECO:0007669"/>
    <property type="project" value="TreeGrafter"/>
</dbReference>
<evidence type="ECO:0000256" key="2">
    <source>
        <dbReference type="ARBA" id="ARBA00007898"/>
    </source>
</evidence>
<keyword evidence="8 10" id="KW-0046">Antibiotic resistance</keyword>
<dbReference type="AlphaFoldDB" id="A0A8J2BM34"/>
<keyword evidence="12" id="KW-0812">Transmembrane</keyword>
<dbReference type="InterPro" id="IPR005311">
    <property type="entry name" value="PBP_dimer"/>
</dbReference>
<dbReference type="InterPro" id="IPR017790">
    <property type="entry name" value="Penicillin-binding_protein_2"/>
</dbReference>
<dbReference type="GO" id="GO:0046677">
    <property type="term" value="P:response to antibiotic"/>
    <property type="evidence" value="ECO:0007669"/>
    <property type="project" value="UniProtKB-UniRule"/>
</dbReference>
<keyword evidence="12" id="KW-1133">Transmembrane helix</keyword>
<evidence type="ECO:0000259" key="14">
    <source>
        <dbReference type="Pfam" id="PF03717"/>
    </source>
</evidence>
<comment type="subcellular location">
    <subcellularLocation>
        <location evidence="1">Membrane</location>
    </subcellularLocation>
</comment>
<evidence type="ECO:0000313" key="15">
    <source>
        <dbReference type="EMBL" id="CAF0689911.1"/>
    </source>
</evidence>
<dbReference type="GO" id="GO:0008800">
    <property type="term" value="F:beta-lactamase activity"/>
    <property type="evidence" value="ECO:0007669"/>
    <property type="project" value="UniProtKB-UniRule"/>
</dbReference>
<evidence type="ECO:0000256" key="12">
    <source>
        <dbReference type="SAM" id="Phobius"/>
    </source>
</evidence>
<dbReference type="GO" id="GO:0009002">
    <property type="term" value="F:serine-type D-Ala-D-Ala carboxypeptidase activity"/>
    <property type="evidence" value="ECO:0007669"/>
    <property type="project" value="InterPro"/>
</dbReference>
<keyword evidence="16" id="KW-1185">Reference proteome</keyword>
<reference evidence="15" key="1">
    <citation type="submission" date="2021-02" db="EMBL/GenBank/DDBJ databases">
        <authorList>
            <person name="Cremers G."/>
            <person name="Picone N."/>
        </authorList>
    </citation>
    <scope>NUCLEOTIDE SEQUENCE</scope>
    <source>
        <strain evidence="15">PQ17</strain>
    </source>
</reference>
<dbReference type="EMBL" id="CAJNOB010000001">
    <property type="protein sequence ID" value="CAF0689911.1"/>
    <property type="molecule type" value="Genomic_DNA"/>
</dbReference>
<evidence type="ECO:0000256" key="8">
    <source>
        <dbReference type="ARBA" id="ARBA00023251"/>
    </source>
</evidence>
<gene>
    <name evidence="15" type="primary">ftsI</name>
    <name evidence="15" type="ORF">MPNT_10429</name>
</gene>
<feature type="domain" description="Penicillin-binding protein dimerisation" evidence="14">
    <location>
        <begin position="76"/>
        <end position="276"/>
    </location>
</feature>
<dbReference type="InterPro" id="IPR036138">
    <property type="entry name" value="PBP_dimer_sf"/>
</dbReference>
<evidence type="ECO:0000256" key="1">
    <source>
        <dbReference type="ARBA" id="ARBA00004370"/>
    </source>
</evidence>
<feature type="domain" description="Penicillin-binding protein transpeptidase" evidence="13">
    <location>
        <begin position="311"/>
        <end position="637"/>
    </location>
</feature>
<evidence type="ECO:0000259" key="13">
    <source>
        <dbReference type="Pfam" id="PF00905"/>
    </source>
</evidence>
<dbReference type="InterPro" id="IPR050515">
    <property type="entry name" value="Beta-lactam/transpept"/>
</dbReference>
<evidence type="ECO:0000256" key="6">
    <source>
        <dbReference type="ARBA" id="ARBA00022801"/>
    </source>
</evidence>
<dbReference type="SUPFAM" id="SSF56519">
    <property type="entry name" value="Penicillin binding protein dimerisation domain"/>
    <property type="match status" value="1"/>
</dbReference>
<dbReference type="Gene3D" id="3.90.1310.10">
    <property type="entry name" value="Penicillin-binding protein 2a (Domain 2)"/>
    <property type="match status" value="1"/>
</dbReference>
<dbReference type="GO" id="GO:0017001">
    <property type="term" value="P:antibiotic catabolic process"/>
    <property type="evidence" value="ECO:0007669"/>
    <property type="project" value="InterPro"/>
</dbReference>
<feature type="region of interest" description="Disordered" evidence="11">
    <location>
        <begin position="680"/>
        <end position="702"/>
    </location>
</feature>
<evidence type="ECO:0000256" key="3">
    <source>
        <dbReference type="ARBA" id="ARBA00012865"/>
    </source>
</evidence>
<organism evidence="15 16">
    <name type="scientific">Candidatus Methylacidithermus pantelleriae</name>
    <dbReference type="NCBI Taxonomy" id="2744239"/>
    <lineage>
        <taxon>Bacteria</taxon>
        <taxon>Pseudomonadati</taxon>
        <taxon>Verrucomicrobiota</taxon>
        <taxon>Methylacidiphilae</taxon>
        <taxon>Methylacidiphilales</taxon>
        <taxon>Methylacidiphilaceae</taxon>
        <taxon>Candidatus Methylacidithermus</taxon>
    </lineage>
</organism>
<dbReference type="EC" id="3.5.2.6" evidence="3 10"/>
<evidence type="ECO:0000256" key="4">
    <source>
        <dbReference type="ARBA" id="ARBA00022645"/>
    </source>
</evidence>
<dbReference type="InterPro" id="IPR002137">
    <property type="entry name" value="Beta-lactam_class-D_AS"/>
</dbReference>
<dbReference type="PANTHER" id="PTHR30627">
    <property type="entry name" value="PEPTIDOGLYCAN D,D-TRANSPEPTIDASE"/>
    <property type="match status" value="1"/>
</dbReference>